<dbReference type="PRINTS" id="PR00412">
    <property type="entry name" value="EPOXHYDRLASE"/>
</dbReference>
<accession>A0A1Y5HBJ5</accession>
<name>A0A1Y5HBJ5_OLEAN</name>
<dbReference type="Pfam" id="PF00561">
    <property type="entry name" value="Abhydrolase_1"/>
    <property type="match status" value="1"/>
</dbReference>
<protein>
    <recommendedName>
        <fullName evidence="1">AB hydrolase-1 domain-containing protein</fullName>
    </recommendedName>
</protein>
<evidence type="ECO:0000313" key="3">
    <source>
        <dbReference type="Proteomes" id="UP000227088"/>
    </source>
</evidence>
<dbReference type="EMBL" id="MABE01000729">
    <property type="protein sequence ID" value="OUS34047.1"/>
    <property type="molecule type" value="Genomic_DNA"/>
</dbReference>
<dbReference type="GO" id="GO:0046464">
    <property type="term" value="P:acylglycerol catabolic process"/>
    <property type="evidence" value="ECO:0007669"/>
    <property type="project" value="TreeGrafter"/>
</dbReference>
<dbReference type="SUPFAM" id="SSF53474">
    <property type="entry name" value="alpha/beta-Hydrolases"/>
    <property type="match status" value="1"/>
</dbReference>
<dbReference type="InterPro" id="IPR050266">
    <property type="entry name" value="AB_hydrolase_sf"/>
</dbReference>
<dbReference type="InterPro" id="IPR000639">
    <property type="entry name" value="Epox_hydrolase-like"/>
</dbReference>
<dbReference type="InterPro" id="IPR029058">
    <property type="entry name" value="AB_hydrolase_fold"/>
</dbReference>
<dbReference type="GO" id="GO:0016020">
    <property type="term" value="C:membrane"/>
    <property type="evidence" value="ECO:0007669"/>
    <property type="project" value="TreeGrafter"/>
</dbReference>
<sequence>MNSNQWQDEGDYFCYRKFDTDYKVFFRDSAKSSLFETRKPVLVLIHGFPTASIDWQHLWPSLSQYFRLITLDMIGFGLSDKPQNYTYSIHDQGDIFQTLLNQLDIVNYHILAHDYGDTVAQELLARQLERELLETTPIAMTGKIRSTILLNGGLFPETHRPVLLQKLLISPLGPWLIKLYSVKKLKKTFSSICVQPIAEQELETYWQLLQHNNGIKVMPKLIRYMQERKTNRQRWVGALENICIPLRVIDGIDDPISGSHMVERYRQLINKPDVIELKDIGHYPQVEAPQQVLAAAEEFWQKNKIIV</sequence>
<dbReference type="Proteomes" id="UP000227088">
    <property type="component" value="Unassembled WGS sequence"/>
</dbReference>
<proteinExistence type="predicted"/>
<dbReference type="InterPro" id="IPR000073">
    <property type="entry name" value="AB_hydrolase_1"/>
</dbReference>
<reference evidence="3" key="1">
    <citation type="journal article" date="2017" name="Proc. Natl. Acad. Sci. U.S.A.">
        <title>Simulation of Deepwater Horizon oil plume reveals substrate specialization within a complex community of hydrocarbon degraders.</title>
        <authorList>
            <person name="Hu P."/>
            <person name="Dubinsky E.A."/>
            <person name="Probst A.J."/>
            <person name="Wang J."/>
            <person name="Sieber C.M.K."/>
            <person name="Tom L.M."/>
            <person name="Gardinali P."/>
            <person name="Banfield J.F."/>
            <person name="Atlas R.M."/>
            <person name="Andersen G.L."/>
        </authorList>
    </citation>
    <scope>NUCLEOTIDE SEQUENCE [LARGE SCALE GENOMIC DNA]</scope>
</reference>
<gene>
    <name evidence="2" type="ORF">A9R00_12730</name>
</gene>
<dbReference type="Gene3D" id="3.40.50.1820">
    <property type="entry name" value="alpha/beta hydrolase"/>
    <property type="match status" value="1"/>
</dbReference>
<organism evidence="2 3">
    <name type="scientific">Oleispira antarctica</name>
    <dbReference type="NCBI Taxonomy" id="188908"/>
    <lineage>
        <taxon>Bacteria</taxon>
        <taxon>Pseudomonadati</taxon>
        <taxon>Pseudomonadota</taxon>
        <taxon>Gammaproteobacteria</taxon>
        <taxon>Oceanospirillales</taxon>
        <taxon>Oceanospirillaceae</taxon>
        <taxon>Oleispira</taxon>
    </lineage>
</organism>
<dbReference type="PANTHER" id="PTHR43798:SF33">
    <property type="entry name" value="HYDROLASE, PUTATIVE (AFU_ORTHOLOGUE AFUA_2G14860)-RELATED"/>
    <property type="match status" value="1"/>
</dbReference>
<dbReference type="GO" id="GO:0047372">
    <property type="term" value="F:monoacylglycerol lipase activity"/>
    <property type="evidence" value="ECO:0007669"/>
    <property type="project" value="TreeGrafter"/>
</dbReference>
<dbReference type="PANTHER" id="PTHR43798">
    <property type="entry name" value="MONOACYLGLYCEROL LIPASE"/>
    <property type="match status" value="1"/>
</dbReference>
<comment type="caution">
    <text evidence="2">The sequence shown here is derived from an EMBL/GenBank/DDBJ whole genome shotgun (WGS) entry which is preliminary data.</text>
</comment>
<evidence type="ECO:0000313" key="2">
    <source>
        <dbReference type="EMBL" id="OUS34047.1"/>
    </source>
</evidence>
<feature type="domain" description="AB hydrolase-1" evidence="1">
    <location>
        <begin position="40"/>
        <end position="289"/>
    </location>
</feature>
<evidence type="ECO:0000259" key="1">
    <source>
        <dbReference type="Pfam" id="PF00561"/>
    </source>
</evidence>
<dbReference type="AlphaFoldDB" id="A0A1Y5HBJ5"/>